<dbReference type="HAMAP" id="MF_00835">
    <property type="entry name" value="BioC"/>
    <property type="match status" value="1"/>
</dbReference>
<name>A0ABV6RH42_9GAMM</name>
<dbReference type="InterPro" id="IPR011814">
    <property type="entry name" value="BioC"/>
</dbReference>
<comment type="function">
    <text evidence="8">Converts the free carboxyl group of a malonyl-thioester to its methyl ester by transfer of a methyl group from S-adenosyl-L-methionine (SAM). It allows to synthesize pimeloyl-ACP via the fatty acid synthetic pathway.</text>
</comment>
<dbReference type="InterPro" id="IPR029063">
    <property type="entry name" value="SAM-dependent_MTases_sf"/>
</dbReference>
<dbReference type="Pfam" id="PF08241">
    <property type="entry name" value="Methyltransf_11"/>
    <property type="match status" value="1"/>
</dbReference>
<evidence type="ECO:0000313" key="11">
    <source>
        <dbReference type="Proteomes" id="UP001589896"/>
    </source>
</evidence>
<dbReference type="EMBL" id="JBHLTG010000001">
    <property type="protein sequence ID" value="MFC0676307.1"/>
    <property type="molecule type" value="Genomic_DNA"/>
</dbReference>
<evidence type="ECO:0000256" key="2">
    <source>
        <dbReference type="ARBA" id="ARBA00004746"/>
    </source>
</evidence>
<dbReference type="RefSeq" id="WP_386663899.1">
    <property type="nucleotide sequence ID" value="NZ_JBHLTG010000001.1"/>
</dbReference>
<sequence>MSTLFDHRQIRRAFSRAAQHYDEAAALQREVASRLSESLDYYEDPAHHGSPPQRVLDIGCGPGAMALAMQQRWPKTQVIALDLAPGMAREAQARFGTRAHLLDFRRRPAAICADARALPLPDASVDVLFSSLALQWVEDLPAVFAGFRRVLRPGGLMLLSTFGSDTLWELREAFAHADEAPHVSPFATIAQFGDALIAAGFKDPVLDRDEFVLGHADLASLMRELRTLGATNAMERRRRSLTGRARFERAAQAYEPMRRTDGLLPATWEVVYAHAWGPPAGAPIRVGGVDEVRVPATGIPVRRR</sequence>
<evidence type="ECO:0000256" key="5">
    <source>
        <dbReference type="ARBA" id="ARBA00022679"/>
    </source>
</evidence>
<reference evidence="10 11" key="1">
    <citation type="submission" date="2024-09" db="EMBL/GenBank/DDBJ databases">
        <authorList>
            <person name="Sun Q."/>
            <person name="Mori K."/>
        </authorList>
    </citation>
    <scope>NUCLEOTIDE SEQUENCE [LARGE SCALE GENOMIC DNA]</scope>
    <source>
        <strain evidence="10 11">KCTC 23076</strain>
    </source>
</reference>
<evidence type="ECO:0000256" key="1">
    <source>
        <dbReference type="ARBA" id="ARBA00000852"/>
    </source>
</evidence>
<dbReference type="PANTHER" id="PTHR13090:SF1">
    <property type="entry name" value="ARGININE-HYDROXYLASE NDUFAF5, MITOCHONDRIAL"/>
    <property type="match status" value="1"/>
</dbReference>
<evidence type="ECO:0000256" key="7">
    <source>
        <dbReference type="ARBA" id="ARBA00022756"/>
    </source>
</evidence>
<dbReference type="CDD" id="cd02440">
    <property type="entry name" value="AdoMet_MTases"/>
    <property type="match status" value="1"/>
</dbReference>
<dbReference type="GO" id="GO:0102130">
    <property type="term" value="F:malonyl-CoA methyltransferase activity"/>
    <property type="evidence" value="ECO:0007669"/>
    <property type="project" value="UniProtKB-EC"/>
</dbReference>
<evidence type="ECO:0000256" key="6">
    <source>
        <dbReference type="ARBA" id="ARBA00022691"/>
    </source>
</evidence>
<dbReference type="NCBIfam" id="TIGR02072">
    <property type="entry name" value="BioC"/>
    <property type="match status" value="1"/>
</dbReference>
<dbReference type="InterPro" id="IPR013216">
    <property type="entry name" value="Methyltransf_11"/>
</dbReference>
<organism evidence="10 11">
    <name type="scientific">Lysobacter korlensis</name>
    <dbReference type="NCBI Taxonomy" id="553636"/>
    <lineage>
        <taxon>Bacteria</taxon>
        <taxon>Pseudomonadati</taxon>
        <taxon>Pseudomonadota</taxon>
        <taxon>Gammaproteobacteria</taxon>
        <taxon>Lysobacterales</taxon>
        <taxon>Lysobacteraceae</taxon>
        <taxon>Lysobacter</taxon>
    </lineage>
</organism>
<keyword evidence="6 8" id="KW-0949">S-adenosyl-L-methionine</keyword>
<dbReference type="GO" id="GO:0032259">
    <property type="term" value="P:methylation"/>
    <property type="evidence" value="ECO:0007669"/>
    <property type="project" value="UniProtKB-KW"/>
</dbReference>
<dbReference type="SUPFAM" id="SSF53335">
    <property type="entry name" value="S-adenosyl-L-methionine-dependent methyltransferases"/>
    <property type="match status" value="1"/>
</dbReference>
<dbReference type="EC" id="2.1.1.197" evidence="3 8"/>
<proteinExistence type="inferred from homology"/>
<evidence type="ECO:0000256" key="4">
    <source>
        <dbReference type="ARBA" id="ARBA00022603"/>
    </source>
</evidence>
<dbReference type="Gene3D" id="3.40.50.150">
    <property type="entry name" value="Vaccinia Virus protein VP39"/>
    <property type="match status" value="1"/>
</dbReference>
<comment type="catalytic activity">
    <reaction evidence="1 8">
        <text>malonyl-[ACP] + S-adenosyl-L-methionine = malonyl-[ACP] methyl ester + S-adenosyl-L-homocysteine</text>
        <dbReference type="Rhea" id="RHEA:17105"/>
        <dbReference type="Rhea" id="RHEA-COMP:9623"/>
        <dbReference type="Rhea" id="RHEA-COMP:9954"/>
        <dbReference type="ChEBI" id="CHEBI:57856"/>
        <dbReference type="ChEBI" id="CHEBI:59789"/>
        <dbReference type="ChEBI" id="CHEBI:78449"/>
        <dbReference type="ChEBI" id="CHEBI:78845"/>
        <dbReference type="EC" id="2.1.1.197"/>
    </reaction>
</comment>
<keyword evidence="11" id="KW-1185">Reference proteome</keyword>
<evidence type="ECO:0000256" key="8">
    <source>
        <dbReference type="HAMAP-Rule" id="MF_00835"/>
    </source>
</evidence>
<dbReference type="Proteomes" id="UP001589896">
    <property type="component" value="Unassembled WGS sequence"/>
</dbReference>
<evidence type="ECO:0000256" key="3">
    <source>
        <dbReference type="ARBA" id="ARBA00012327"/>
    </source>
</evidence>
<dbReference type="InterPro" id="IPR050602">
    <property type="entry name" value="Malonyl-ACP_OMT"/>
</dbReference>
<feature type="domain" description="Methyltransferase type 11" evidence="9">
    <location>
        <begin position="56"/>
        <end position="158"/>
    </location>
</feature>
<evidence type="ECO:0000259" key="9">
    <source>
        <dbReference type="Pfam" id="PF08241"/>
    </source>
</evidence>
<comment type="caution">
    <text evidence="10">The sequence shown here is derived from an EMBL/GenBank/DDBJ whole genome shotgun (WGS) entry which is preliminary data.</text>
</comment>
<gene>
    <name evidence="8 10" type="primary">bioC</name>
    <name evidence="10" type="ORF">ACFFGH_00400</name>
</gene>
<keyword evidence="5 8" id="KW-0808">Transferase</keyword>
<dbReference type="PANTHER" id="PTHR13090">
    <property type="entry name" value="ARGININE-HYDROXYLASE NDUFAF5, MITOCHONDRIAL"/>
    <property type="match status" value="1"/>
</dbReference>
<keyword evidence="7 8" id="KW-0093">Biotin biosynthesis</keyword>
<comment type="similarity">
    <text evidence="8">Belongs to the methyltransferase superfamily.</text>
</comment>
<accession>A0ABV6RH42</accession>
<keyword evidence="4 8" id="KW-0489">Methyltransferase</keyword>
<protein>
    <recommendedName>
        <fullName evidence="3 8">Malonyl-[acyl-carrier protein] O-methyltransferase</fullName>
        <shortName evidence="8">Malonyl-ACP O-methyltransferase</shortName>
        <ecNumber evidence="3 8">2.1.1.197</ecNumber>
    </recommendedName>
    <alternativeName>
        <fullName evidence="8">Biotin synthesis protein BioC</fullName>
    </alternativeName>
</protein>
<evidence type="ECO:0000313" key="10">
    <source>
        <dbReference type="EMBL" id="MFC0676307.1"/>
    </source>
</evidence>
<comment type="pathway">
    <text evidence="2 8">Cofactor biosynthesis; biotin biosynthesis.</text>
</comment>